<organism evidence="2 3">
    <name type="scientific">Chaetoceros tenuissimus</name>
    <dbReference type="NCBI Taxonomy" id="426638"/>
    <lineage>
        <taxon>Eukaryota</taxon>
        <taxon>Sar</taxon>
        <taxon>Stramenopiles</taxon>
        <taxon>Ochrophyta</taxon>
        <taxon>Bacillariophyta</taxon>
        <taxon>Coscinodiscophyceae</taxon>
        <taxon>Chaetocerotophycidae</taxon>
        <taxon>Chaetocerotales</taxon>
        <taxon>Chaetocerotaceae</taxon>
        <taxon>Chaetoceros</taxon>
    </lineage>
</organism>
<feature type="chain" id="PRO_5041945767" evidence="1">
    <location>
        <begin position="19"/>
        <end position="494"/>
    </location>
</feature>
<name>A0AAD3H4Q0_9STRA</name>
<feature type="signal peptide" evidence="1">
    <location>
        <begin position="1"/>
        <end position="18"/>
    </location>
</feature>
<evidence type="ECO:0000313" key="2">
    <source>
        <dbReference type="EMBL" id="GFH50285.1"/>
    </source>
</evidence>
<accession>A0AAD3H4Q0</accession>
<dbReference type="PROSITE" id="PS51257">
    <property type="entry name" value="PROKAR_LIPOPROTEIN"/>
    <property type="match status" value="1"/>
</dbReference>
<protein>
    <submittedName>
        <fullName evidence="2">Uncharacterized protein</fullName>
    </submittedName>
</protein>
<evidence type="ECO:0000256" key="1">
    <source>
        <dbReference type="SAM" id="SignalP"/>
    </source>
</evidence>
<gene>
    <name evidence="2" type="ORF">CTEN210_06761</name>
</gene>
<comment type="caution">
    <text evidence="2">The sequence shown here is derived from an EMBL/GenBank/DDBJ whole genome shotgun (WGS) entry which is preliminary data.</text>
</comment>
<dbReference type="Proteomes" id="UP001054902">
    <property type="component" value="Unassembled WGS sequence"/>
</dbReference>
<dbReference type="EMBL" id="BLLK01000038">
    <property type="protein sequence ID" value="GFH50285.1"/>
    <property type="molecule type" value="Genomic_DNA"/>
</dbReference>
<reference evidence="2 3" key="1">
    <citation type="journal article" date="2021" name="Sci. Rep.">
        <title>The genome of the diatom Chaetoceros tenuissimus carries an ancient integrated fragment of an extant virus.</title>
        <authorList>
            <person name="Hongo Y."/>
            <person name="Kimura K."/>
            <person name="Takaki Y."/>
            <person name="Yoshida Y."/>
            <person name="Baba S."/>
            <person name="Kobayashi G."/>
            <person name="Nagasaki K."/>
            <person name="Hano T."/>
            <person name="Tomaru Y."/>
        </authorList>
    </citation>
    <scope>NUCLEOTIDE SEQUENCE [LARGE SCALE GENOMIC DNA]</scope>
    <source>
        <strain evidence="2 3">NIES-3715</strain>
    </source>
</reference>
<evidence type="ECO:0000313" key="3">
    <source>
        <dbReference type="Proteomes" id="UP001054902"/>
    </source>
</evidence>
<sequence length="494" mass="54799">MKFTTALSLLSLVASASACSFENVEFDNCELPDILGATGCDEAGLTALLGTDARGWATTACSEVREQIKADMLPWDRVTVRGRQFDDTFFDGGSIFNTGPMISGTTMDTDPELARIKDIKEFVNPNGGIAWPDSYHRNFDLETCDAEAVMCCWKATRLGTSPNAPQISSGNANICHHDIADSPKSARVAGGQTLFLEDSEGTSVCHGFFWDGDSKASDYKGNLLFHVAMEHGLLNNGFVRNVPSAPMCACIEQMPTVSKAGCSDVSVVETYKVVDDPVKGHYIELAKDPVVTFDNCRSQDLKTAYEAVKTTQLTKIAATNEDCDKQAEDMIREYGFAPKDPSMNWEPIAGRGNLAYPIKSNGDVVELMNQSQNKIIRRKCLECDLSHSDIYYVRVSKGDLPEGFDLQNTLLDRWVEGEHNKFNVDFELYNDYEAALKRDESKRWTYCNFHSHIGFPRDCGPTQYSPHNWNKFYSGWSKDVAFFVDMSDNVAATA</sequence>
<keyword evidence="3" id="KW-1185">Reference proteome</keyword>
<keyword evidence="1" id="KW-0732">Signal</keyword>
<proteinExistence type="predicted"/>
<dbReference type="AlphaFoldDB" id="A0AAD3H4Q0"/>